<gene>
    <name evidence="9" type="primary">SOS2</name>
</gene>
<dbReference type="EMBL" id="KC855194">
    <property type="protein sequence ID" value="AGR34308.1"/>
    <property type="molecule type" value="mRNA"/>
</dbReference>
<dbReference type="GO" id="GO:0007165">
    <property type="term" value="P:signal transduction"/>
    <property type="evidence" value="ECO:0007669"/>
    <property type="project" value="TreeGrafter"/>
</dbReference>
<dbReference type="AlphaFoldDB" id="S5MCR7"/>
<comment type="similarity">
    <text evidence="1">Belongs to the protein kinase superfamily. CAMK Ser/Thr protein kinase family. SNF1 subfamily.</text>
</comment>
<evidence type="ECO:0000256" key="5">
    <source>
        <dbReference type="ARBA" id="ARBA00022777"/>
    </source>
</evidence>
<evidence type="ECO:0000313" key="9">
    <source>
        <dbReference type="EMBL" id="AGR34308.1"/>
    </source>
</evidence>
<keyword evidence="4" id="KW-0547">Nucleotide-binding</keyword>
<keyword evidence="5" id="KW-0418">Kinase</keyword>
<dbReference type="PROSITE" id="PS50011">
    <property type="entry name" value="PROTEIN_KINASE_DOM"/>
    <property type="match status" value="1"/>
</dbReference>
<dbReference type="Gene3D" id="1.10.510.10">
    <property type="entry name" value="Transferase(Phosphotransferase) domain 1"/>
    <property type="match status" value="1"/>
</dbReference>
<organism evidence="9">
    <name type="scientific">Vigna radiata</name>
    <name type="common">Mung bean</name>
    <dbReference type="NCBI Taxonomy" id="157791"/>
    <lineage>
        <taxon>Eukaryota</taxon>
        <taxon>Viridiplantae</taxon>
        <taxon>Streptophyta</taxon>
        <taxon>Embryophyta</taxon>
        <taxon>Tracheophyta</taxon>
        <taxon>Spermatophyta</taxon>
        <taxon>Magnoliopsida</taxon>
        <taxon>eudicotyledons</taxon>
        <taxon>Gunneridae</taxon>
        <taxon>Pentapetalae</taxon>
        <taxon>rosids</taxon>
        <taxon>fabids</taxon>
        <taxon>Fabales</taxon>
        <taxon>Fabaceae</taxon>
        <taxon>Papilionoideae</taxon>
        <taxon>50 kb inversion clade</taxon>
        <taxon>NPAAA clade</taxon>
        <taxon>indigoferoid/millettioid clade</taxon>
        <taxon>Phaseoleae</taxon>
        <taxon>Vigna</taxon>
    </lineage>
</organism>
<feature type="non-terminal residue" evidence="9">
    <location>
        <position position="487"/>
    </location>
</feature>
<sequence>AAKQTQNRRQIYPPEARRRSVNQTHICIHDFSIQSPTHMCVVYLNYYIVILTSSATCRKIYQLDTSREFIFVYYVCYTYIMAQISNVGRHAIYTSQLHAKYVLGRLLGLGSFAKVLHARELMTGYSVAMIVVGIQKVLKVGMMEHIKRQISGLNIVKHAFIVQHLEVMASKSKIYIGIELDRGAELINMIGRGRLREVMARLYYQQLMSAVDFSDSRAVYHRVLKPVNDLLDDERNLNVTDYRVSTITEHLGHDGLQLTTCRTAAYHAPELIGKSGYEAAMADISSTGVILYVVHAAYIRFHEEYLVRLYKYIYRGVFKSRPRFTSVARTLITYLLDANAITRYTISIIIDSTCMKNRVPKYLMRMKREVLDLQEYINQHQHEVSTWMNPLDIISHSERLDLTPLYDDMMSVEYQLRIATTRAACSLISSKEDYAKPVKFHVKMSVTMVRMQRQHIARIAILANAADFYAVTPSYFVVEVKKDNGDT</sequence>
<dbReference type="Gene3D" id="3.30.310.80">
    <property type="entry name" value="Kinase associated domain 1, KA1"/>
    <property type="match status" value="1"/>
</dbReference>
<evidence type="ECO:0000256" key="7">
    <source>
        <dbReference type="ARBA" id="ARBA00058225"/>
    </source>
</evidence>
<feature type="domain" description="Protein kinase" evidence="8">
    <location>
        <begin position="101"/>
        <end position="363"/>
    </location>
</feature>
<evidence type="ECO:0000256" key="4">
    <source>
        <dbReference type="ARBA" id="ARBA00022741"/>
    </source>
</evidence>
<dbReference type="GO" id="GO:0004674">
    <property type="term" value="F:protein serine/threonine kinase activity"/>
    <property type="evidence" value="ECO:0007669"/>
    <property type="project" value="UniProtKB-KW"/>
</dbReference>
<name>S5MCR7_VIGRA</name>
<protein>
    <submittedName>
        <fullName evidence="9">Salt overly sensitive 2</fullName>
    </submittedName>
</protein>
<dbReference type="Pfam" id="PF00069">
    <property type="entry name" value="Pkinase"/>
    <property type="match status" value="1"/>
</dbReference>
<feature type="non-terminal residue" evidence="9">
    <location>
        <position position="1"/>
    </location>
</feature>
<dbReference type="FunFam" id="1.10.510.10:FF:000571">
    <property type="entry name" value="Maternal embryonic leucine zipper kinase"/>
    <property type="match status" value="1"/>
</dbReference>
<dbReference type="PANTHER" id="PTHR43895:SF91">
    <property type="entry name" value="CBL-INTERACTING SERINE_THREONINE-PROTEIN KINASE 6"/>
    <property type="match status" value="1"/>
</dbReference>
<evidence type="ECO:0000256" key="2">
    <source>
        <dbReference type="ARBA" id="ARBA00022527"/>
    </source>
</evidence>
<keyword evidence="2" id="KW-0723">Serine/threonine-protein kinase</keyword>
<dbReference type="SMART" id="SM00220">
    <property type="entry name" value="S_TKc"/>
    <property type="match status" value="1"/>
</dbReference>
<dbReference type="InterPro" id="IPR011009">
    <property type="entry name" value="Kinase-like_dom_sf"/>
</dbReference>
<accession>S5MCR7</accession>
<evidence type="ECO:0000256" key="1">
    <source>
        <dbReference type="ARBA" id="ARBA00006234"/>
    </source>
</evidence>
<dbReference type="PANTHER" id="PTHR43895">
    <property type="entry name" value="CALCIUM/CALMODULIN-DEPENDENT PROTEIN KINASE KINASE-RELATED"/>
    <property type="match status" value="1"/>
</dbReference>
<dbReference type="Gene3D" id="3.30.200.20">
    <property type="entry name" value="Phosphorylase Kinase, domain 1"/>
    <property type="match status" value="1"/>
</dbReference>
<keyword evidence="3" id="KW-0808">Transferase</keyword>
<proteinExistence type="evidence at transcript level"/>
<evidence type="ECO:0000256" key="6">
    <source>
        <dbReference type="ARBA" id="ARBA00022840"/>
    </source>
</evidence>
<evidence type="ECO:0000259" key="8">
    <source>
        <dbReference type="PROSITE" id="PS50011"/>
    </source>
</evidence>
<keyword evidence="6" id="KW-0067">ATP-binding</keyword>
<dbReference type="SUPFAM" id="SSF56112">
    <property type="entry name" value="Protein kinase-like (PK-like)"/>
    <property type="match status" value="1"/>
</dbReference>
<comment type="function">
    <text evidence="7">CIPK serine-threonine protein kinases interact with CBL proteins. Binding of a CBL protein to the regulatory NAF domain of CIPK protein lead to the activation of the kinase in a calcium-dependent manner.</text>
</comment>
<dbReference type="InterPro" id="IPR000719">
    <property type="entry name" value="Prot_kinase_dom"/>
</dbReference>
<dbReference type="GO" id="GO:0005524">
    <property type="term" value="F:ATP binding"/>
    <property type="evidence" value="ECO:0007669"/>
    <property type="project" value="UniProtKB-KW"/>
</dbReference>
<reference evidence="9" key="1">
    <citation type="submission" date="2013-04" db="EMBL/GenBank/DDBJ databases">
        <authorList>
            <person name="Sehrawat N."/>
            <person name="Jaiwal P.K."/>
        </authorList>
    </citation>
    <scope>NUCLEOTIDE SEQUENCE</scope>
</reference>
<evidence type="ECO:0000256" key="3">
    <source>
        <dbReference type="ARBA" id="ARBA00022679"/>
    </source>
</evidence>